<dbReference type="GO" id="GO:0003676">
    <property type="term" value="F:nucleic acid binding"/>
    <property type="evidence" value="ECO:0007669"/>
    <property type="project" value="InterPro"/>
</dbReference>
<comment type="caution">
    <text evidence="2">The sequence shown here is derived from an EMBL/GenBank/DDBJ whole genome shotgun (WGS) entry which is preliminary data.</text>
</comment>
<sequence>MQLEEKKLSNRLGLVLDVETTGLRPSSDEMIELALILFTYNSETGEIINHIDQESFLREPIGLQARMNYDQAFRIHGIPFSSVEGKSFHDEKIKSFIARADDIFAHNASFDRSFLYQLYPEVNDQKWFCTMRNVPWKQYGFDNSKLLTLLQAHRITNFQTHRALDDITYLMELLRKHGPAGQPYLKDVIAKNPMKKYTPASLKSRV</sequence>
<dbReference type="GO" id="GO:0008408">
    <property type="term" value="F:3'-5' exonuclease activity"/>
    <property type="evidence" value="ECO:0007669"/>
    <property type="project" value="TreeGrafter"/>
</dbReference>
<dbReference type="PANTHER" id="PTHR30231:SF37">
    <property type="entry name" value="EXODEOXYRIBONUCLEASE 10"/>
    <property type="match status" value="1"/>
</dbReference>
<dbReference type="InterPro" id="IPR012337">
    <property type="entry name" value="RNaseH-like_sf"/>
</dbReference>
<dbReference type="PANTHER" id="PTHR30231">
    <property type="entry name" value="DNA POLYMERASE III SUBUNIT EPSILON"/>
    <property type="match status" value="1"/>
</dbReference>
<dbReference type="AlphaFoldDB" id="A0A109N2V9"/>
<name>A0A109N2V9_9BACI</name>
<dbReference type="CDD" id="cd06127">
    <property type="entry name" value="DEDDh"/>
    <property type="match status" value="1"/>
</dbReference>
<dbReference type="InterPro" id="IPR013520">
    <property type="entry name" value="Ribonucl_H"/>
</dbReference>
<organism evidence="2 3">
    <name type="scientific">Peribacillus simplex</name>
    <dbReference type="NCBI Taxonomy" id="1478"/>
    <lineage>
        <taxon>Bacteria</taxon>
        <taxon>Bacillati</taxon>
        <taxon>Bacillota</taxon>
        <taxon>Bacilli</taxon>
        <taxon>Bacillales</taxon>
        <taxon>Bacillaceae</taxon>
        <taxon>Peribacillus</taxon>
    </lineage>
</organism>
<dbReference type="InterPro" id="IPR036397">
    <property type="entry name" value="RNaseH_sf"/>
</dbReference>
<reference evidence="2 3" key="1">
    <citation type="submission" date="2015-11" db="EMBL/GenBank/DDBJ databases">
        <title>Genome Sequence of Bacillus simplex strain VanAntwerpen2.</title>
        <authorList>
            <person name="Couger M.B."/>
        </authorList>
    </citation>
    <scope>NUCLEOTIDE SEQUENCE [LARGE SCALE GENOMIC DNA]</scope>
    <source>
        <strain evidence="2 3">VanAntwerpen02</strain>
    </source>
</reference>
<evidence type="ECO:0000259" key="1">
    <source>
        <dbReference type="SMART" id="SM00479"/>
    </source>
</evidence>
<gene>
    <name evidence="2" type="ORF">AS888_11755</name>
</gene>
<protein>
    <submittedName>
        <fullName evidence="2">DNA polymerase III subunit epsilon</fullName>
    </submittedName>
</protein>
<dbReference type="SUPFAM" id="SSF53098">
    <property type="entry name" value="Ribonuclease H-like"/>
    <property type="match status" value="1"/>
</dbReference>
<proteinExistence type="predicted"/>
<dbReference type="GO" id="GO:0005829">
    <property type="term" value="C:cytosol"/>
    <property type="evidence" value="ECO:0007669"/>
    <property type="project" value="TreeGrafter"/>
</dbReference>
<dbReference type="EMBL" id="LNNH01000003">
    <property type="protein sequence ID" value="KWW22506.1"/>
    <property type="molecule type" value="Genomic_DNA"/>
</dbReference>
<accession>A0A109N2V9</accession>
<dbReference type="Proteomes" id="UP000064189">
    <property type="component" value="Unassembled WGS sequence"/>
</dbReference>
<dbReference type="GO" id="GO:0045004">
    <property type="term" value="P:DNA replication proofreading"/>
    <property type="evidence" value="ECO:0007669"/>
    <property type="project" value="TreeGrafter"/>
</dbReference>
<dbReference type="Pfam" id="PF00929">
    <property type="entry name" value="RNase_T"/>
    <property type="match status" value="1"/>
</dbReference>
<keyword evidence="3" id="KW-1185">Reference proteome</keyword>
<evidence type="ECO:0000313" key="3">
    <source>
        <dbReference type="Proteomes" id="UP000064189"/>
    </source>
</evidence>
<dbReference type="Gene3D" id="3.30.420.10">
    <property type="entry name" value="Ribonuclease H-like superfamily/Ribonuclease H"/>
    <property type="match status" value="1"/>
</dbReference>
<dbReference type="SMART" id="SM00479">
    <property type="entry name" value="EXOIII"/>
    <property type="match status" value="1"/>
</dbReference>
<feature type="domain" description="Exonuclease" evidence="1">
    <location>
        <begin position="14"/>
        <end position="183"/>
    </location>
</feature>
<evidence type="ECO:0000313" key="2">
    <source>
        <dbReference type="EMBL" id="KWW22506.1"/>
    </source>
</evidence>